<dbReference type="EMBL" id="FNEZ01000001">
    <property type="protein sequence ID" value="SDJ32918.1"/>
    <property type="molecule type" value="Genomic_DNA"/>
</dbReference>
<feature type="transmembrane region" description="Helical" evidence="1">
    <location>
        <begin position="195"/>
        <end position="212"/>
    </location>
</feature>
<reference evidence="3 4" key="1">
    <citation type="submission" date="2016-10" db="EMBL/GenBank/DDBJ databases">
        <authorList>
            <person name="de Groot N.N."/>
        </authorList>
    </citation>
    <scope>NUCLEOTIDE SEQUENCE [LARGE SCALE GENOMIC DNA]</scope>
    <source>
        <strain evidence="3 4">CGMCC 1.10076</strain>
    </source>
</reference>
<protein>
    <submittedName>
        <fullName evidence="3">Predicted membrane protein</fullName>
    </submittedName>
</protein>
<feature type="transmembrane region" description="Helical" evidence="1">
    <location>
        <begin position="137"/>
        <end position="157"/>
    </location>
</feature>
<sequence>MDSHYMIMEKSKVQIAQQLLDENLISEKEFVDVKAYESLKIFSLHNELLFLLYLAVLLFTTGAGILIYDNIDTIGHTVIMALLLIATGVSFYFSFKNSTGFSRNETDFENPVFNYLVLAATLLSGIFIGYFEFQYQVLGSAFVALLTAFVGFASAYYFDNRSALSIGITGLSAAIGISATPQALMHGEFYDNPALFYYGIALGILLLLWTEYSEKTDFKKHFSMVFLTFALHLICICCLTGMADYYWPLYALFLSASVVYFYWKSHKIQAVSIFIFVLLYGYIGLNIVLFKMLQAADSSAFFEFLLIFSPIYFIGSIFLFIRSIKQFNRKKYKSLP</sequence>
<keyword evidence="4" id="KW-1185">Reference proteome</keyword>
<feature type="transmembrane region" description="Helical" evidence="1">
    <location>
        <begin position="301"/>
        <end position="321"/>
    </location>
</feature>
<dbReference type="Pfam" id="PF09925">
    <property type="entry name" value="DUF2157"/>
    <property type="match status" value="1"/>
</dbReference>
<evidence type="ECO:0000256" key="1">
    <source>
        <dbReference type="SAM" id="Phobius"/>
    </source>
</evidence>
<evidence type="ECO:0000313" key="3">
    <source>
        <dbReference type="EMBL" id="SDJ32918.1"/>
    </source>
</evidence>
<name>A0A1G8SUK7_9FLAO</name>
<evidence type="ECO:0000259" key="2">
    <source>
        <dbReference type="Pfam" id="PF09925"/>
    </source>
</evidence>
<dbReference type="AlphaFoldDB" id="A0A1G8SUK7"/>
<keyword evidence="1" id="KW-0812">Transmembrane</keyword>
<feature type="domain" description="DUF2157" evidence="2">
    <location>
        <begin position="18"/>
        <end position="162"/>
    </location>
</feature>
<organism evidence="3 4">
    <name type="scientific">Flavobacterium noncentrifugens</name>
    <dbReference type="NCBI Taxonomy" id="1128970"/>
    <lineage>
        <taxon>Bacteria</taxon>
        <taxon>Pseudomonadati</taxon>
        <taxon>Bacteroidota</taxon>
        <taxon>Flavobacteriia</taxon>
        <taxon>Flavobacteriales</taxon>
        <taxon>Flavobacteriaceae</taxon>
        <taxon>Flavobacterium</taxon>
    </lineage>
</organism>
<dbReference type="Proteomes" id="UP000199580">
    <property type="component" value="Unassembled WGS sequence"/>
</dbReference>
<dbReference type="InterPro" id="IPR018677">
    <property type="entry name" value="DUF2157"/>
</dbReference>
<evidence type="ECO:0000313" key="4">
    <source>
        <dbReference type="Proteomes" id="UP000199580"/>
    </source>
</evidence>
<feature type="transmembrane region" description="Helical" evidence="1">
    <location>
        <begin position="270"/>
        <end position="289"/>
    </location>
</feature>
<gene>
    <name evidence="3" type="ORF">SAMN04487935_0705</name>
</gene>
<dbReference type="STRING" id="1128970.SAMN04487935_0705"/>
<proteinExistence type="predicted"/>
<feature type="transmembrane region" description="Helical" evidence="1">
    <location>
        <begin position="248"/>
        <end position="263"/>
    </location>
</feature>
<feature type="transmembrane region" description="Helical" evidence="1">
    <location>
        <begin position="113"/>
        <end position="131"/>
    </location>
</feature>
<feature type="transmembrane region" description="Helical" evidence="1">
    <location>
        <begin position="74"/>
        <end position="93"/>
    </location>
</feature>
<feature type="transmembrane region" description="Helical" evidence="1">
    <location>
        <begin position="164"/>
        <end position="183"/>
    </location>
</feature>
<keyword evidence="1" id="KW-1133">Transmembrane helix</keyword>
<feature type="transmembrane region" description="Helical" evidence="1">
    <location>
        <begin position="224"/>
        <end position="242"/>
    </location>
</feature>
<accession>A0A1G8SUK7</accession>
<keyword evidence="1" id="KW-0472">Membrane</keyword>
<feature type="transmembrane region" description="Helical" evidence="1">
    <location>
        <begin position="48"/>
        <end position="68"/>
    </location>
</feature>